<gene>
    <name evidence="6" type="ORF">OLEA9_A032566</name>
</gene>
<dbReference type="EMBL" id="CACTIH010001852">
    <property type="protein sequence ID" value="CAA2966070.1"/>
    <property type="molecule type" value="Genomic_DNA"/>
</dbReference>
<evidence type="ECO:0000313" key="6">
    <source>
        <dbReference type="EMBL" id="CAA2966070.1"/>
    </source>
</evidence>
<sequence>MGKLKGEMKVKNMVETPNRRNKRKPKDGSKNTPSKRNKSHGSSKKQSAKIFNCMDLRLRIDSSLPQQKNGHDCSIFTITYAEYLLHDDKDSMPKKFDAGRTRLDTAFWLYKHQGYSNLQIQGSIQRESGLLLSED</sequence>
<dbReference type="Proteomes" id="UP000594638">
    <property type="component" value="Unassembled WGS sequence"/>
</dbReference>
<proteinExistence type="inferred from homology"/>
<evidence type="ECO:0000313" key="7">
    <source>
        <dbReference type="Proteomes" id="UP000594638"/>
    </source>
</evidence>
<feature type="compositionally biased region" description="Basic and acidic residues" evidence="4">
    <location>
        <begin position="1"/>
        <end position="12"/>
    </location>
</feature>
<dbReference type="Pfam" id="PF02902">
    <property type="entry name" value="Peptidase_C48"/>
    <property type="match status" value="1"/>
</dbReference>
<feature type="region of interest" description="Disordered" evidence="4">
    <location>
        <begin position="1"/>
        <end position="48"/>
    </location>
</feature>
<keyword evidence="2 6" id="KW-0645">Protease</keyword>
<evidence type="ECO:0000259" key="5">
    <source>
        <dbReference type="Pfam" id="PF02902"/>
    </source>
</evidence>
<keyword evidence="7" id="KW-1185">Reference proteome</keyword>
<dbReference type="OrthoDB" id="1569154at2759"/>
<evidence type="ECO:0000256" key="3">
    <source>
        <dbReference type="ARBA" id="ARBA00022801"/>
    </source>
</evidence>
<dbReference type="InterPro" id="IPR038765">
    <property type="entry name" value="Papain-like_cys_pep_sf"/>
</dbReference>
<dbReference type="Gramene" id="OE9A032566T1">
    <property type="protein sequence ID" value="OE9A032566C1"/>
    <property type="gene ID" value="OE9A032566"/>
</dbReference>
<comment type="caution">
    <text evidence="6">The sequence shown here is derived from an EMBL/GenBank/DDBJ whole genome shotgun (WGS) entry which is preliminary data.</text>
</comment>
<reference evidence="6 7" key="1">
    <citation type="submission" date="2019-12" db="EMBL/GenBank/DDBJ databases">
        <authorList>
            <person name="Alioto T."/>
            <person name="Alioto T."/>
            <person name="Gomez Garrido J."/>
        </authorList>
    </citation>
    <scope>NUCLEOTIDE SEQUENCE [LARGE SCALE GENOMIC DNA]</scope>
</reference>
<name>A0A8S0QER9_OLEEU</name>
<dbReference type="GO" id="GO:0006508">
    <property type="term" value="P:proteolysis"/>
    <property type="evidence" value="ECO:0007669"/>
    <property type="project" value="UniProtKB-KW"/>
</dbReference>
<comment type="similarity">
    <text evidence="1">Belongs to the peptidase C48 family.</text>
</comment>
<dbReference type="Gene3D" id="1.10.418.20">
    <property type="match status" value="1"/>
</dbReference>
<dbReference type="SUPFAM" id="SSF54001">
    <property type="entry name" value="Cysteine proteinases"/>
    <property type="match status" value="1"/>
</dbReference>
<feature type="compositionally biased region" description="Basic residues" evidence="4">
    <location>
        <begin position="33"/>
        <end position="47"/>
    </location>
</feature>
<dbReference type="InterPro" id="IPR003653">
    <property type="entry name" value="Peptidase_C48_C"/>
</dbReference>
<organism evidence="6 7">
    <name type="scientific">Olea europaea subsp. europaea</name>
    <dbReference type="NCBI Taxonomy" id="158383"/>
    <lineage>
        <taxon>Eukaryota</taxon>
        <taxon>Viridiplantae</taxon>
        <taxon>Streptophyta</taxon>
        <taxon>Embryophyta</taxon>
        <taxon>Tracheophyta</taxon>
        <taxon>Spermatophyta</taxon>
        <taxon>Magnoliopsida</taxon>
        <taxon>eudicotyledons</taxon>
        <taxon>Gunneridae</taxon>
        <taxon>Pentapetalae</taxon>
        <taxon>asterids</taxon>
        <taxon>lamiids</taxon>
        <taxon>Lamiales</taxon>
        <taxon>Oleaceae</taxon>
        <taxon>Oleeae</taxon>
        <taxon>Olea</taxon>
    </lineage>
</organism>
<keyword evidence="3" id="KW-0378">Hydrolase</keyword>
<protein>
    <submittedName>
        <fullName evidence="6">Sentrin-specific protease 1-like</fullName>
    </submittedName>
</protein>
<dbReference type="GO" id="GO:0008234">
    <property type="term" value="F:cysteine-type peptidase activity"/>
    <property type="evidence" value="ECO:0007669"/>
    <property type="project" value="InterPro"/>
</dbReference>
<evidence type="ECO:0000256" key="2">
    <source>
        <dbReference type="ARBA" id="ARBA00022670"/>
    </source>
</evidence>
<evidence type="ECO:0000256" key="1">
    <source>
        <dbReference type="ARBA" id="ARBA00005234"/>
    </source>
</evidence>
<dbReference type="AlphaFoldDB" id="A0A8S0QER9"/>
<feature type="domain" description="Ubiquitin-like protease family profile" evidence="5">
    <location>
        <begin position="42"/>
        <end position="107"/>
    </location>
</feature>
<evidence type="ECO:0000256" key="4">
    <source>
        <dbReference type="SAM" id="MobiDB-lite"/>
    </source>
</evidence>
<accession>A0A8S0QER9</accession>